<proteinExistence type="predicted"/>
<reference evidence="1" key="1">
    <citation type="submission" date="2019-11" db="EMBL/GenBank/DDBJ databases">
        <title>Genomic insights into an expanded diversity of filamentous marine cyanobacteria reveals the extraordinary biosynthetic potential of Moorea and Okeania.</title>
        <authorList>
            <person name="Ferreira Leao T."/>
            <person name="Wang M."/>
            <person name="Moss N."/>
            <person name="Da Silva R."/>
            <person name="Sanders J."/>
            <person name="Nurk S."/>
            <person name="Gurevich A."/>
            <person name="Humphrey G."/>
            <person name="Reher R."/>
            <person name="Zhu Q."/>
            <person name="Belda-Ferre P."/>
            <person name="Glukhov E."/>
            <person name="Rex R."/>
            <person name="Dorrestein P.C."/>
            <person name="Knight R."/>
            <person name="Pevzner P."/>
            <person name="Gerwick W.H."/>
            <person name="Gerwick L."/>
        </authorList>
    </citation>
    <scope>NUCLEOTIDE SEQUENCE</scope>
    <source>
        <strain evidence="1">SIO1C4</strain>
    </source>
</reference>
<name>A0A6B3NJ58_9CYAN</name>
<organism evidence="1">
    <name type="scientific">Symploca sp. SIO1C4</name>
    <dbReference type="NCBI Taxonomy" id="2607765"/>
    <lineage>
        <taxon>Bacteria</taxon>
        <taxon>Bacillati</taxon>
        <taxon>Cyanobacteriota</taxon>
        <taxon>Cyanophyceae</taxon>
        <taxon>Coleofasciculales</taxon>
        <taxon>Coleofasciculaceae</taxon>
        <taxon>Symploca</taxon>
    </lineage>
</organism>
<sequence>MPKPEKIEESPKLEELLDRLNEIQIQRLLQELVAQQPELLDVIERYVNQITSLAPQPQLSKPLRCTTVDPAPWRGQVRQILRDGVRYLEEGWEEDPITEELLEIIGEAQVFTEHEEVNNALVILEAITSNCVDGWDEVYEYGAENYEVASALNEAWCEAILSAELTPEEKVDLQVNLEAWQDEWNADFAMSLEALRQGWDYPQLQQVLQGKITELGTWEGEAPYYADDLALIRLKILDRQERYQKYLYLAQAEGQTQQYLTMLGRLGRVSEAMQSAQTQMSSRQEAFALAQVLREQGSPQQALKIAQTGLSLPGNCQYDLAIWTSELAFELGEGEAALAARVKAFQAKPSFEDYSRVRSLASEAWSNLKVELLDHLRNHQAWGIHSVKVEIFLHEQLIDDAINVVSELRSYDAPLIEQVMDEAVASRPNWVIENACRRAESIMDAGKAQYYYYAVEWLRKARAAYHQAGRKREWSVYRTKLMDTHARKYKLMAMLKQGNLD</sequence>
<dbReference type="AlphaFoldDB" id="A0A6B3NJ58"/>
<gene>
    <name evidence="1" type="ORF">F6J89_16805</name>
</gene>
<evidence type="ECO:0000313" key="1">
    <source>
        <dbReference type="EMBL" id="NER29238.1"/>
    </source>
</evidence>
<protein>
    <submittedName>
        <fullName evidence="1">SWIM zinc finger domain-containing protein</fullName>
    </submittedName>
</protein>
<comment type="caution">
    <text evidence="1">The sequence shown here is derived from an EMBL/GenBank/DDBJ whole genome shotgun (WGS) entry which is preliminary data.</text>
</comment>
<accession>A0A6B3NJ58</accession>
<dbReference type="EMBL" id="JAAHFQ010000331">
    <property type="protein sequence ID" value="NER29238.1"/>
    <property type="molecule type" value="Genomic_DNA"/>
</dbReference>